<proteinExistence type="inferred from homology"/>
<dbReference type="NCBIfam" id="TIGR00043">
    <property type="entry name" value="rRNA maturation RNase YbeY"/>
    <property type="match status" value="1"/>
</dbReference>
<dbReference type="GO" id="GO:0005737">
    <property type="term" value="C:cytoplasm"/>
    <property type="evidence" value="ECO:0007669"/>
    <property type="project" value="UniProtKB-SubCell"/>
</dbReference>
<keyword evidence="7" id="KW-0698">rRNA processing</keyword>
<dbReference type="RefSeq" id="WP_420242344.1">
    <property type="nucleotide sequence ID" value="NZ_BOPV01000001.1"/>
</dbReference>
<keyword evidence="7" id="KW-0963">Cytoplasm</keyword>
<sequence>MSLVLHIDVEHDGWREMGDVETIARTAIEAALATEPPQAKTIEIGARFADDAIVQMLNRDYRGKDKPTNILSFPLEDAPAAPDAPLLLGDLALAFETTRREAAEKRIPLAQHATHLLVHGTLHLLGHDHEDDEDATRMERLEVEILARLGVPDPYETETVA</sequence>
<organism evidence="8 9">
    <name type="scientific">Roseiterribacter gracilis</name>
    <dbReference type="NCBI Taxonomy" id="2812848"/>
    <lineage>
        <taxon>Bacteria</taxon>
        <taxon>Pseudomonadati</taxon>
        <taxon>Pseudomonadota</taxon>
        <taxon>Alphaproteobacteria</taxon>
        <taxon>Rhodospirillales</taxon>
        <taxon>Roseiterribacteraceae</taxon>
        <taxon>Roseiterribacter</taxon>
    </lineage>
</organism>
<dbReference type="Proteomes" id="UP000681075">
    <property type="component" value="Unassembled WGS sequence"/>
</dbReference>
<dbReference type="InterPro" id="IPR020549">
    <property type="entry name" value="YbeY_CS"/>
</dbReference>
<comment type="similarity">
    <text evidence="1 7">Belongs to the endoribonuclease YbeY family.</text>
</comment>
<feature type="binding site" evidence="7">
    <location>
        <position position="123"/>
    </location>
    <ligand>
        <name>Zn(2+)</name>
        <dbReference type="ChEBI" id="CHEBI:29105"/>
        <note>catalytic</note>
    </ligand>
</feature>
<dbReference type="InterPro" id="IPR002036">
    <property type="entry name" value="YbeY"/>
</dbReference>
<comment type="function">
    <text evidence="7">Single strand-specific metallo-endoribonuclease involved in late-stage 70S ribosome quality control and in maturation of the 3' terminus of the 16S rRNA.</text>
</comment>
<evidence type="ECO:0000256" key="3">
    <source>
        <dbReference type="ARBA" id="ARBA00022723"/>
    </source>
</evidence>
<comment type="caution">
    <text evidence="8">The sequence shown here is derived from an EMBL/GenBank/DDBJ whole genome shotgun (WGS) entry which is preliminary data.</text>
</comment>
<dbReference type="GO" id="GO:0004222">
    <property type="term" value="F:metalloendopeptidase activity"/>
    <property type="evidence" value="ECO:0007669"/>
    <property type="project" value="InterPro"/>
</dbReference>
<keyword evidence="9" id="KW-1185">Reference proteome</keyword>
<comment type="subcellular location">
    <subcellularLocation>
        <location evidence="7">Cytoplasm</location>
    </subcellularLocation>
</comment>
<dbReference type="EMBL" id="BOPV01000001">
    <property type="protein sequence ID" value="GIL39245.1"/>
    <property type="molecule type" value="Genomic_DNA"/>
</dbReference>
<keyword evidence="2 7" id="KW-0540">Nuclease</keyword>
<evidence type="ECO:0000256" key="4">
    <source>
        <dbReference type="ARBA" id="ARBA00022759"/>
    </source>
</evidence>
<protein>
    <recommendedName>
        <fullName evidence="7">Endoribonuclease YbeY</fullName>
        <ecNumber evidence="7">3.1.-.-</ecNumber>
    </recommendedName>
</protein>
<dbReference type="HAMAP" id="MF_00009">
    <property type="entry name" value="Endoribonucl_YbeY"/>
    <property type="match status" value="1"/>
</dbReference>
<dbReference type="PROSITE" id="PS01306">
    <property type="entry name" value="UPF0054"/>
    <property type="match status" value="1"/>
</dbReference>
<gene>
    <name evidence="7 8" type="primary">ybeY</name>
    <name evidence="8" type="ORF">TMPK1_14820</name>
</gene>
<accession>A0A8S8XD85</accession>
<evidence type="ECO:0000256" key="2">
    <source>
        <dbReference type="ARBA" id="ARBA00022722"/>
    </source>
</evidence>
<dbReference type="Pfam" id="PF02130">
    <property type="entry name" value="YbeY"/>
    <property type="match status" value="1"/>
</dbReference>
<evidence type="ECO:0000256" key="7">
    <source>
        <dbReference type="HAMAP-Rule" id="MF_00009"/>
    </source>
</evidence>
<dbReference type="PANTHER" id="PTHR46986">
    <property type="entry name" value="ENDORIBONUCLEASE YBEY, CHLOROPLASTIC"/>
    <property type="match status" value="1"/>
</dbReference>
<evidence type="ECO:0000256" key="1">
    <source>
        <dbReference type="ARBA" id="ARBA00010875"/>
    </source>
</evidence>
<keyword evidence="7" id="KW-0690">Ribosome biogenesis</keyword>
<reference evidence="8" key="1">
    <citation type="submission" date="2021-02" db="EMBL/GenBank/DDBJ databases">
        <title>Genome sequence of Rhodospirillales sp. strain TMPK1 isolated from soil.</title>
        <authorList>
            <person name="Nakai R."/>
            <person name="Kusada H."/>
            <person name="Tamaki H."/>
        </authorList>
    </citation>
    <scope>NUCLEOTIDE SEQUENCE</scope>
    <source>
        <strain evidence="8">TMPK1</strain>
    </source>
</reference>
<dbReference type="SUPFAM" id="SSF55486">
    <property type="entry name" value="Metalloproteases ('zincins'), catalytic domain"/>
    <property type="match status" value="1"/>
</dbReference>
<keyword evidence="6 7" id="KW-0862">Zinc</keyword>
<dbReference type="GO" id="GO:0004521">
    <property type="term" value="F:RNA endonuclease activity"/>
    <property type="evidence" value="ECO:0007669"/>
    <property type="project" value="UniProtKB-UniRule"/>
</dbReference>
<feature type="binding site" evidence="7">
    <location>
        <position position="129"/>
    </location>
    <ligand>
        <name>Zn(2+)</name>
        <dbReference type="ChEBI" id="CHEBI:29105"/>
        <note>catalytic</note>
    </ligand>
</feature>
<dbReference type="GO" id="GO:0008270">
    <property type="term" value="F:zinc ion binding"/>
    <property type="evidence" value="ECO:0007669"/>
    <property type="project" value="UniProtKB-UniRule"/>
</dbReference>
<dbReference type="PANTHER" id="PTHR46986:SF1">
    <property type="entry name" value="ENDORIBONUCLEASE YBEY, CHLOROPLASTIC"/>
    <property type="match status" value="1"/>
</dbReference>
<dbReference type="InterPro" id="IPR023091">
    <property type="entry name" value="MetalPrtase_cat_dom_sf_prd"/>
</dbReference>
<dbReference type="EC" id="3.1.-.-" evidence="7"/>
<dbReference type="AlphaFoldDB" id="A0A8S8XD85"/>
<keyword evidence="4 7" id="KW-0255">Endonuclease</keyword>
<keyword evidence="5 7" id="KW-0378">Hydrolase</keyword>
<comment type="cofactor">
    <cofactor evidence="7">
        <name>Zn(2+)</name>
        <dbReference type="ChEBI" id="CHEBI:29105"/>
    </cofactor>
    <text evidence="7">Binds 1 zinc ion.</text>
</comment>
<evidence type="ECO:0000256" key="5">
    <source>
        <dbReference type="ARBA" id="ARBA00022801"/>
    </source>
</evidence>
<feature type="binding site" evidence="7">
    <location>
        <position position="119"/>
    </location>
    <ligand>
        <name>Zn(2+)</name>
        <dbReference type="ChEBI" id="CHEBI:29105"/>
        <note>catalytic</note>
    </ligand>
</feature>
<evidence type="ECO:0000256" key="6">
    <source>
        <dbReference type="ARBA" id="ARBA00022833"/>
    </source>
</evidence>
<dbReference type="GO" id="GO:0006364">
    <property type="term" value="P:rRNA processing"/>
    <property type="evidence" value="ECO:0007669"/>
    <property type="project" value="UniProtKB-UniRule"/>
</dbReference>
<keyword evidence="3 7" id="KW-0479">Metal-binding</keyword>
<evidence type="ECO:0000313" key="8">
    <source>
        <dbReference type="EMBL" id="GIL39245.1"/>
    </source>
</evidence>
<dbReference type="Gene3D" id="3.40.390.30">
    <property type="entry name" value="Metalloproteases ('zincins'), catalytic domain"/>
    <property type="match status" value="1"/>
</dbReference>
<evidence type="ECO:0000313" key="9">
    <source>
        <dbReference type="Proteomes" id="UP000681075"/>
    </source>
</evidence>
<name>A0A8S8XD85_9PROT</name>